<accession>A0A934TUB0</accession>
<protein>
    <submittedName>
        <fullName evidence="3">Uncharacterized protein</fullName>
    </submittedName>
</protein>
<comment type="caution">
    <text evidence="3">The sequence shown here is derived from an EMBL/GenBank/DDBJ whole genome shotgun (WGS) entry which is preliminary data.</text>
</comment>
<gene>
    <name evidence="3" type="ORF">JJB11_13015</name>
</gene>
<proteinExistence type="predicted"/>
<dbReference type="Proteomes" id="UP000630528">
    <property type="component" value="Unassembled WGS sequence"/>
</dbReference>
<evidence type="ECO:0000256" key="1">
    <source>
        <dbReference type="SAM" id="MobiDB-lite"/>
    </source>
</evidence>
<dbReference type="EMBL" id="JAEPWM010000004">
    <property type="protein sequence ID" value="MBK6007015.1"/>
    <property type="molecule type" value="Genomic_DNA"/>
</dbReference>
<dbReference type="RefSeq" id="WP_201171576.1">
    <property type="nucleotide sequence ID" value="NZ_JAEPWM010000004.1"/>
</dbReference>
<keyword evidence="2" id="KW-0812">Transmembrane</keyword>
<keyword evidence="2" id="KW-1133">Transmembrane helix</keyword>
<feature type="region of interest" description="Disordered" evidence="1">
    <location>
        <begin position="87"/>
        <end position="114"/>
    </location>
</feature>
<organism evidence="3 4">
    <name type="scientific">Ramlibacter ginsenosidimutans</name>
    <dbReference type="NCBI Taxonomy" id="502333"/>
    <lineage>
        <taxon>Bacteria</taxon>
        <taxon>Pseudomonadati</taxon>
        <taxon>Pseudomonadota</taxon>
        <taxon>Betaproteobacteria</taxon>
        <taxon>Burkholderiales</taxon>
        <taxon>Comamonadaceae</taxon>
        <taxon>Ramlibacter</taxon>
    </lineage>
</organism>
<keyword evidence="2" id="KW-0472">Membrane</keyword>
<sequence>MCHLAREESFESQAGREGVPAQPPRVRPRRAAVVAALLVGGFAVAALLAPSKVAPLSPPAAARSDVHAALASLQAVPAVPAAGGLERTALPADDDVPSAPDTARLGAAPCHHGM</sequence>
<reference evidence="3" key="2">
    <citation type="submission" date="2021-01" db="EMBL/GenBank/DDBJ databases">
        <authorList>
            <person name="Kang M."/>
        </authorList>
    </citation>
    <scope>NUCLEOTIDE SEQUENCE</scope>
    <source>
        <strain evidence="3">KACC 17527</strain>
    </source>
</reference>
<name>A0A934TUB0_9BURK</name>
<feature type="region of interest" description="Disordered" evidence="1">
    <location>
        <begin position="1"/>
        <end position="26"/>
    </location>
</feature>
<dbReference type="AlphaFoldDB" id="A0A934TUB0"/>
<evidence type="ECO:0000313" key="4">
    <source>
        <dbReference type="Proteomes" id="UP000630528"/>
    </source>
</evidence>
<feature type="transmembrane region" description="Helical" evidence="2">
    <location>
        <begin position="31"/>
        <end position="49"/>
    </location>
</feature>
<keyword evidence="4" id="KW-1185">Reference proteome</keyword>
<evidence type="ECO:0000313" key="3">
    <source>
        <dbReference type="EMBL" id="MBK6007015.1"/>
    </source>
</evidence>
<reference evidence="3" key="1">
    <citation type="journal article" date="2012" name="J. Microbiol. Biotechnol.">
        <title>Ramlibacter ginsenosidimutans sp. nov., with ginsenoside-converting activity.</title>
        <authorList>
            <person name="Wang L."/>
            <person name="An D.S."/>
            <person name="Kim S.G."/>
            <person name="Jin F.X."/>
            <person name="Kim S.C."/>
            <person name="Lee S.T."/>
            <person name="Im W.T."/>
        </authorList>
    </citation>
    <scope>NUCLEOTIDE SEQUENCE</scope>
    <source>
        <strain evidence="3">KACC 17527</strain>
    </source>
</reference>
<evidence type="ECO:0000256" key="2">
    <source>
        <dbReference type="SAM" id="Phobius"/>
    </source>
</evidence>